<reference evidence="2" key="1">
    <citation type="submission" date="2020-02" db="EMBL/GenBank/DDBJ databases">
        <authorList>
            <person name="Scholz U."/>
            <person name="Mascher M."/>
            <person name="Fiebig A."/>
        </authorList>
    </citation>
    <scope>NUCLEOTIDE SEQUENCE</scope>
</reference>
<accession>A0A7I8KMZ5</accession>
<dbReference type="PANTHER" id="PTHR33414">
    <property type="entry name" value="PROTEIN PLASTID MOVEMENT IMPAIRED 1-RELATED 1"/>
    <property type="match status" value="1"/>
</dbReference>
<proteinExistence type="predicted"/>
<feature type="region of interest" description="Disordered" evidence="1">
    <location>
        <begin position="1"/>
        <end position="20"/>
    </location>
</feature>
<protein>
    <submittedName>
        <fullName evidence="2">Uncharacterized protein</fullName>
    </submittedName>
</protein>
<evidence type="ECO:0000313" key="3">
    <source>
        <dbReference type="Proteomes" id="UP000663760"/>
    </source>
</evidence>
<dbReference type="AlphaFoldDB" id="A0A7I8KMZ5"/>
<dbReference type="PANTHER" id="PTHR33414:SF5">
    <property type="entry name" value="OS02G0817100 PROTEIN"/>
    <property type="match status" value="1"/>
</dbReference>
<keyword evidence="3" id="KW-1185">Reference proteome</keyword>
<dbReference type="OrthoDB" id="773002at2759"/>
<dbReference type="EMBL" id="LR746270">
    <property type="protein sequence ID" value="CAA7398981.1"/>
    <property type="molecule type" value="Genomic_DNA"/>
</dbReference>
<dbReference type="InterPro" id="IPR039614">
    <property type="entry name" value="PMI1-like"/>
</dbReference>
<evidence type="ECO:0000313" key="2">
    <source>
        <dbReference type="EMBL" id="CAA7398981.1"/>
    </source>
</evidence>
<name>A0A7I8KMZ5_SPIIN</name>
<evidence type="ECO:0000256" key="1">
    <source>
        <dbReference type="SAM" id="MobiDB-lite"/>
    </source>
</evidence>
<sequence>MASEGGDLPQKAKSPPEEQRRWRLRRGKWRSLLAGLWWRRRSKCVMCLQIHRISGLPPTMDGQALAVGWRTSGWRDELTTPVHVRRGTARFEEIFLHYRSTGRRSTLRSFTVWVSLVDAGDGDLGTFEVDLGGVVFSGDGDALLGGKTVILGLSGMAEGGVLSISIFYRVVEAGAHGGGAAAAASSILIAAGDIDPTEEEGESSTTTEEAVARARSRRPPSSASFDISEDLDDEEMVEAEFLRMLEGHGGGLVDEESLNLSLSFDGEKDSDSLLNAAARVGRRPAGSALEEEEFKQLLKMWKVDDLHCPTTCSLAFSV</sequence>
<organism evidence="2 3">
    <name type="scientific">Spirodela intermedia</name>
    <name type="common">Intermediate duckweed</name>
    <dbReference type="NCBI Taxonomy" id="51605"/>
    <lineage>
        <taxon>Eukaryota</taxon>
        <taxon>Viridiplantae</taxon>
        <taxon>Streptophyta</taxon>
        <taxon>Embryophyta</taxon>
        <taxon>Tracheophyta</taxon>
        <taxon>Spermatophyta</taxon>
        <taxon>Magnoliopsida</taxon>
        <taxon>Liliopsida</taxon>
        <taxon>Araceae</taxon>
        <taxon>Lemnoideae</taxon>
        <taxon>Spirodela</taxon>
    </lineage>
</organism>
<dbReference type="Proteomes" id="UP000663760">
    <property type="component" value="Chromosome 7"/>
</dbReference>
<gene>
    <name evidence="2" type="ORF">SI8410_07009651</name>
</gene>
<feature type="region of interest" description="Disordered" evidence="1">
    <location>
        <begin position="195"/>
        <end position="228"/>
    </location>
</feature>